<dbReference type="eggNOG" id="COG1167">
    <property type="taxonomic scope" value="Bacteria"/>
</dbReference>
<dbReference type="Gene3D" id="3.90.1150.10">
    <property type="entry name" value="Aspartate Aminotransferase, domain 1"/>
    <property type="match status" value="1"/>
</dbReference>
<dbReference type="STRING" id="672.VV93_v1c31790"/>
<dbReference type="SUPFAM" id="SSF53383">
    <property type="entry name" value="PLP-dependent transferases"/>
    <property type="match status" value="1"/>
</dbReference>
<dbReference type="HOGENOM" id="CLU_1969639_0_0_6"/>
<sequence length="127" mass="14259">MKNHRHGGADIPNLHCLFNDLRAIERHGKKQKLAELAFLSARLPSKVNISHPQGGMVLWLQVPGLNLSQFAALLEENRIDIRLGRLFSTLSLYNDCLRINIGFELTQEVQDELSLLASAIAQSCERT</sequence>
<name>Q7MFX6_VIBVY</name>
<reference evidence="1 2" key="1">
    <citation type="journal article" date="2003" name="Genome Res.">
        <title>Comparative genome analysis of Vibrio vulnificus, a marine pathogen.</title>
        <authorList>
            <person name="Chen C.Y."/>
            <person name="Wu K.M."/>
            <person name="Chang Y.C."/>
            <person name="Chang C.H."/>
            <person name="Tsai H.C."/>
            <person name="Liao T.L."/>
            <person name="Liu Y.M."/>
            <person name="Chen H.J."/>
            <person name="Shen A.B."/>
            <person name="Li J.C."/>
            <person name="Su T.L."/>
            <person name="Shao C.P."/>
            <person name="Lee C.T."/>
            <person name="Hor L.I."/>
            <person name="Tsai S.F."/>
        </authorList>
    </citation>
    <scope>NUCLEOTIDE SEQUENCE [LARGE SCALE GENOMIC DNA]</scope>
    <source>
        <strain evidence="1 2">YJ016</strain>
    </source>
</reference>
<dbReference type="InterPro" id="IPR015422">
    <property type="entry name" value="PyrdxlP-dep_Trfase_small"/>
</dbReference>
<protein>
    <submittedName>
        <fullName evidence="1">Putative transcriptional regulator</fullName>
    </submittedName>
</protein>
<accession>Q7MFX6</accession>
<dbReference type="AlphaFoldDB" id="Q7MFX6"/>
<dbReference type="InterPro" id="IPR015424">
    <property type="entry name" value="PyrdxlP-dep_Trfase"/>
</dbReference>
<organism evidence="1 2">
    <name type="scientific">Vibrio vulnificus (strain YJ016)</name>
    <dbReference type="NCBI Taxonomy" id="196600"/>
    <lineage>
        <taxon>Bacteria</taxon>
        <taxon>Pseudomonadati</taxon>
        <taxon>Pseudomonadota</taxon>
        <taxon>Gammaproteobacteria</taxon>
        <taxon>Vibrionales</taxon>
        <taxon>Vibrionaceae</taxon>
        <taxon>Vibrio</taxon>
    </lineage>
</organism>
<evidence type="ECO:0000313" key="2">
    <source>
        <dbReference type="Proteomes" id="UP000002675"/>
    </source>
</evidence>
<dbReference type="EMBL" id="BA000038">
    <property type="protein sequence ID" value="BAC96219.1"/>
    <property type="molecule type" value="Genomic_DNA"/>
</dbReference>
<proteinExistence type="predicted"/>
<gene>
    <name evidence="1" type="ordered locus">VVA0194</name>
</gene>
<dbReference type="Proteomes" id="UP000002675">
    <property type="component" value="Chromosome II"/>
</dbReference>
<dbReference type="KEGG" id="vvy:VVA0194"/>
<evidence type="ECO:0000313" key="1">
    <source>
        <dbReference type="EMBL" id="BAC96219.1"/>
    </source>
</evidence>